<dbReference type="InterPro" id="IPR001878">
    <property type="entry name" value="Znf_CCHC"/>
</dbReference>
<dbReference type="SMART" id="SM00343">
    <property type="entry name" value="ZnF_C2HC"/>
    <property type="match status" value="2"/>
</dbReference>
<dbReference type="AlphaFoldDB" id="Q5BI97"/>
<reference evidence="3" key="1">
    <citation type="submission" date="2005-03" db="EMBL/GenBank/DDBJ databases">
        <authorList>
            <person name="Stapleton M."/>
            <person name="Carlson J."/>
            <person name="Chavez C."/>
            <person name="Frise E."/>
            <person name="George R."/>
            <person name="Pacleb J."/>
            <person name="Park S."/>
            <person name="Wan K."/>
            <person name="Yu C."/>
            <person name="Rubin G.M."/>
            <person name="Celniker S."/>
        </authorList>
    </citation>
    <scope>NUCLEOTIDE SEQUENCE</scope>
    <source>
        <strain evidence="3">Berkeley</strain>
    </source>
</reference>
<evidence type="ECO:0000256" key="1">
    <source>
        <dbReference type="PROSITE-ProRule" id="PRU00047"/>
    </source>
</evidence>
<dbReference type="SUPFAM" id="SSF57756">
    <property type="entry name" value="Retrovirus zinc finger-like domains"/>
    <property type="match status" value="1"/>
</dbReference>
<sequence>MTSRANLSRNTTKAKANPTRQKKACTNCGWRNHNSDKCKYKGYDCRNCGKRGHLTTVCKLKSVNHVSKLNNLNGNLNTNEIDQSFSVINVASTTTICDAYTLPVIIDGCYMNVVCDTGAPCTLISKATYEKAIMKRTLRKCKCRL</sequence>
<keyword evidence="1" id="KW-0479">Metal-binding</keyword>
<keyword evidence="1" id="KW-0862">Zinc</keyword>
<dbReference type="EMBL" id="BT021327">
    <property type="protein sequence ID" value="AAX33475.1"/>
    <property type="molecule type" value="mRNA"/>
</dbReference>
<proteinExistence type="evidence at transcript level"/>
<accession>Q5BI97</accession>
<organism evidence="3">
    <name type="scientific">Drosophila melanogaster</name>
    <name type="common">Fruit fly</name>
    <dbReference type="NCBI Taxonomy" id="7227"/>
    <lineage>
        <taxon>Eukaryota</taxon>
        <taxon>Metazoa</taxon>
        <taxon>Ecdysozoa</taxon>
        <taxon>Arthropoda</taxon>
        <taxon>Hexapoda</taxon>
        <taxon>Insecta</taxon>
        <taxon>Pterygota</taxon>
        <taxon>Neoptera</taxon>
        <taxon>Endopterygota</taxon>
        <taxon>Diptera</taxon>
        <taxon>Brachycera</taxon>
        <taxon>Muscomorpha</taxon>
        <taxon>Ephydroidea</taxon>
        <taxon>Drosophilidae</taxon>
        <taxon>Drosophila</taxon>
        <taxon>Sophophora</taxon>
    </lineage>
</organism>
<evidence type="ECO:0000259" key="2">
    <source>
        <dbReference type="PROSITE" id="PS50158"/>
    </source>
</evidence>
<dbReference type="Gene3D" id="4.10.60.10">
    <property type="entry name" value="Zinc finger, CCHC-type"/>
    <property type="match status" value="1"/>
</dbReference>
<evidence type="ECO:0000313" key="3">
    <source>
        <dbReference type="EMBL" id="AAX33475.1"/>
    </source>
</evidence>
<protein>
    <submittedName>
        <fullName evidence="3">RE04396p</fullName>
    </submittedName>
</protein>
<dbReference type="GO" id="GO:0008270">
    <property type="term" value="F:zinc ion binding"/>
    <property type="evidence" value="ECO:0007669"/>
    <property type="project" value="UniProtKB-KW"/>
</dbReference>
<dbReference type="PROSITE" id="PS50158">
    <property type="entry name" value="ZF_CCHC"/>
    <property type="match status" value="1"/>
</dbReference>
<feature type="domain" description="CCHC-type" evidence="2">
    <location>
        <begin position="45"/>
        <end position="59"/>
    </location>
</feature>
<keyword evidence="1" id="KW-0863">Zinc-finger</keyword>
<dbReference type="GO" id="GO:0003676">
    <property type="term" value="F:nucleic acid binding"/>
    <property type="evidence" value="ECO:0007669"/>
    <property type="project" value="InterPro"/>
</dbReference>
<name>Q5BI97_DROME</name>
<dbReference type="InterPro" id="IPR036875">
    <property type="entry name" value="Znf_CCHC_sf"/>
</dbReference>